<dbReference type="AlphaFoldDB" id="C2BFW2"/>
<dbReference type="EMBL" id="ABYO01000211">
    <property type="protein sequence ID" value="EEI86222.1"/>
    <property type="molecule type" value="Genomic_DNA"/>
</dbReference>
<keyword evidence="3" id="KW-0547">Nucleotide-binding</keyword>
<dbReference type="InterPro" id="IPR029056">
    <property type="entry name" value="Ribokinase-like"/>
</dbReference>
<keyword evidence="2" id="KW-0479">Metal-binding</keyword>
<evidence type="ECO:0000256" key="1">
    <source>
        <dbReference type="ARBA" id="ARBA00022679"/>
    </source>
</evidence>
<protein>
    <submittedName>
        <fullName evidence="10">Putative ribokinase</fullName>
        <ecNumber evidence="10">2.7.1.15</ecNumber>
    </submittedName>
</protein>
<dbReference type="Pfam" id="PF00294">
    <property type="entry name" value="PfkB"/>
    <property type="match status" value="1"/>
</dbReference>
<evidence type="ECO:0000256" key="5">
    <source>
        <dbReference type="ARBA" id="ARBA00022840"/>
    </source>
</evidence>
<dbReference type="HOGENOM" id="CLU_027634_2_1_9"/>
<dbReference type="InterPro" id="IPR011611">
    <property type="entry name" value="PfkB_dom"/>
</dbReference>
<gene>
    <name evidence="10" type="primary">rbsK</name>
    <name evidence="10" type="ORF">HMPREF0072_1232</name>
</gene>
<evidence type="ECO:0000256" key="2">
    <source>
        <dbReference type="ARBA" id="ARBA00022723"/>
    </source>
</evidence>
<keyword evidence="4 10" id="KW-0418">Kinase</keyword>
<evidence type="ECO:0000256" key="3">
    <source>
        <dbReference type="ARBA" id="ARBA00022741"/>
    </source>
</evidence>
<feature type="domain" description="Carbohydrate kinase PfkB" evidence="9">
    <location>
        <begin position="7"/>
        <end position="269"/>
    </location>
</feature>
<name>C2BFW2_9FIRM</name>
<evidence type="ECO:0000256" key="8">
    <source>
        <dbReference type="ARBA" id="ARBA00023277"/>
    </source>
</evidence>
<dbReference type="Proteomes" id="UP000005984">
    <property type="component" value="Unassembled WGS sequence"/>
</dbReference>
<dbReference type="EC" id="2.7.1.15" evidence="10"/>
<keyword evidence="11" id="KW-1185">Reference proteome</keyword>
<sequence length="278" mass="30222">MYKIVKEGETIASNKFEKFIGGKGLNQAIALKKAGADVIFAGQVGNEDGDLLIDYIEENNLTHRIKKISGSSGHAIIQIDSCGQNSIIVYGGANKKIEKSYVNEVLKGFNKGDYILLQNEINDVDYIVNVASDKGLKVFLNPSPINEKIYDIDFNKVACLILNETEGESLSGMDNKSDIISYFKETYPAMEVILTLGEEGGYYCNGETLVKYKANQVDVVDTTAAGDTFCGYFLGLQAQDYSLEDSLEIASLAAAITCKSKGASSSIPTISEIIKNKQ</sequence>
<comment type="caution">
    <text evidence="10">The sequence shown here is derived from an EMBL/GenBank/DDBJ whole genome shotgun (WGS) entry which is preliminary data.</text>
</comment>
<keyword evidence="8" id="KW-0119">Carbohydrate metabolism</keyword>
<dbReference type="PANTHER" id="PTHR10584">
    <property type="entry name" value="SUGAR KINASE"/>
    <property type="match status" value="1"/>
</dbReference>
<keyword evidence="5" id="KW-0067">ATP-binding</keyword>
<evidence type="ECO:0000313" key="10">
    <source>
        <dbReference type="EMBL" id="EEI86222.1"/>
    </source>
</evidence>
<evidence type="ECO:0000256" key="7">
    <source>
        <dbReference type="ARBA" id="ARBA00022958"/>
    </source>
</evidence>
<evidence type="ECO:0000256" key="6">
    <source>
        <dbReference type="ARBA" id="ARBA00022842"/>
    </source>
</evidence>
<evidence type="ECO:0000313" key="11">
    <source>
        <dbReference type="Proteomes" id="UP000005984"/>
    </source>
</evidence>
<dbReference type="CDD" id="cd01174">
    <property type="entry name" value="ribokinase"/>
    <property type="match status" value="1"/>
</dbReference>
<evidence type="ECO:0000259" key="9">
    <source>
        <dbReference type="Pfam" id="PF00294"/>
    </source>
</evidence>
<dbReference type="InterPro" id="IPR011877">
    <property type="entry name" value="Ribokinase"/>
</dbReference>
<evidence type="ECO:0000256" key="4">
    <source>
        <dbReference type="ARBA" id="ARBA00022777"/>
    </source>
</evidence>
<keyword evidence="6" id="KW-0460">Magnesium</keyword>
<dbReference type="PRINTS" id="PR00990">
    <property type="entry name" value="RIBOKINASE"/>
</dbReference>
<keyword evidence="7" id="KW-0630">Potassium</keyword>
<dbReference type="GO" id="GO:0004747">
    <property type="term" value="F:ribokinase activity"/>
    <property type="evidence" value="ECO:0007669"/>
    <property type="project" value="UniProtKB-EC"/>
</dbReference>
<organism evidence="10 11">
    <name type="scientific">Anaerococcus lactolyticus ATCC 51172</name>
    <dbReference type="NCBI Taxonomy" id="525254"/>
    <lineage>
        <taxon>Bacteria</taxon>
        <taxon>Bacillati</taxon>
        <taxon>Bacillota</taxon>
        <taxon>Tissierellia</taxon>
        <taxon>Tissierellales</taxon>
        <taxon>Peptoniphilaceae</taxon>
        <taxon>Anaerococcus</taxon>
    </lineage>
</organism>
<keyword evidence="1 10" id="KW-0808">Transferase</keyword>
<dbReference type="GO" id="GO:0005524">
    <property type="term" value="F:ATP binding"/>
    <property type="evidence" value="ECO:0007669"/>
    <property type="project" value="UniProtKB-KW"/>
</dbReference>
<proteinExistence type="predicted"/>
<reference evidence="10 11" key="1">
    <citation type="submission" date="2008-10" db="EMBL/GenBank/DDBJ databases">
        <authorList>
            <person name="Qin X."/>
            <person name="Bachman B."/>
            <person name="Battles P."/>
            <person name="Bell A."/>
            <person name="Bess C."/>
            <person name="Bickham C."/>
            <person name="Chaboub L."/>
            <person name="Chen D."/>
            <person name="Coyle M."/>
            <person name="Deiros D.R."/>
            <person name="Dinh H."/>
            <person name="Forbes L."/>
            <person name="Fowler G."/>
            <person name="Francisco L."/>
            <person name="Fu Q."/>
            <person name="Gubbala S."/>
            <person name="Hale W."/>
            <person name="Han Y."/>
            <person name="Hemphill L."/>
            <person name="Highlander S.K."/>
            <person name="Hirani K."/>
            <person name="Hogues M."/>
            <person name="Jackson L."/>
            <person name="Jakkamsetti A."/>
            <person name="Javaid M."/>
            <person name="Jiang H."/>
            <person name="Korchina V."/>
            <person name="Kovar C."/>
            <person name="Lara F."/>
            <person name="Lee S."/>
            <person name="Mata R."/>
            <person name="Mathew T."/>
            <person name="Moen C."/>
            <person name="Morales K."/>
            <person name="Munidasa M."/>
            <person name="Nazareth L."/>
            <person name="Ngo R."/>
            <person name="Nguyen L."/>
            <person name="Okwuonu G."/>
            <person name="Ongeri F."/>
            <person name="Patil S."/>
            <person name="Petrosino J."/>
            <person name="Pham C."/>
            <person name="Pham P."/>
            <person name="Pu L.-L."/>
            <person name="Puazo M."/>
            <person name="Raj R."/>
            <person name="Reid J."/>
            <person name="Rouhana J."/>
            <person name="Saada N."/>
            <person name="Shang Y."/>
            <person name="Simmons D."/>
            <person name="Thornton R."/>
            <person name="Warren J."/>
            <person name="Weissenberger G."/>
            <person name="Zhang J."/>
            <person name="Zhang L."/>
            <person name="Zhou C."/>
            <person name="Zhu D."/>
            <person name="Muzny D."/>
            <person name="Worley K."/>
            <person name="Gibbs R."/>
        </authorList>
    </citation>
    <scope>NUCLEOTIDE SEQUENCE [LARGE SCALE GENOMIC DNA]</scope>
    <source>
        <strain evidence="10 11">ATCC 51172</strain>
    </source>
</reference>
<dbReference type="eggNOG" id="COG0524">
    <property type="taxonomic scope" value="Bacteria"/>
</dbReference>
<accession>C2BFW2</accession>
<dbReference type="PANTHER" id="PTHR10584:SF166">
    <property type="entry name" value="RIBOKINASE"/>
    <property type="match status" value="1"/>
</dbReference>
<dbReference type="InterPro" id="IPR002139">
    <property type="entry name" value="Ribo/fructo_kinase"/>
</dbReference>
<dbReference type="GO" id="GO:0046872">
    <property type="term" value="F:metal ion binding"/>
    <property type="evidence" value="ECO:0007669"/>
    <property type="project" value="UniProtKB-KW"/>
</dbReference>
<dbReference type="Gene3D" id="3.40.1190.20">
    <property type="match status" value="1"/>
</dbReference>
<dbReference type="GO" id="GO:0006014">
    <property type="term" value="P:D-ribose metabolic process"/>
    <property type="evidence" value="ECO:0007669"/>
    <property type="project" value="InterPro"/>
</dbReference>
<dbReference type="SUPFAM" id="SSF53613">
    <property type="entry name" value="Ribokinase-like"/>
    <property type="match status" value="1"/>
</dbReference>
<dbReference type="STRING" id="525254.HMPREF0072_1232"/>